<dbReference type="GO" id="GO:0001216">
    <property type="term" value="F:DNA-binding transcription activator activity"/>
    <property type="evidence" value="ECO:0007669"/>
    <property type="project" value="InterPro"/>
</dbReference>
<dbReference type="Gene3D" id="1.10.10.60">
    <property type="entry name" value="Homeodomain-like"/>
    <property type="match status" value="1"/>
</dbReference>
<feature type="domain" description="RNA polymerase sigma factor 54 DNA-binding" evidence="11">
    <location>
        <begin position="307"/>
        <end position="461"/>
    </location>
</feature>
<evidence type="ECO:0000256" key="9">
    <source>
        <dbReference type="PIRNR" id="PIRNR000774"/>
    </source>
</evidence>
<keyword evidence="4 9" id="KW-0548">Nucleotidyltransferase</keyword>
<comment type="caution">
    <text evidence="13">The sequence shown here is derived from an EMBL/GenBank/DDBJ whole genome shotgun (WGS) entry which is preliminary data.</text>
</comment>
<organism evidence="13 14">
    <name type="scientific">Microvirga subterranea</name>
    <dbReference type="NCBI Taxonomy" id="186651"/>
    <lineage>
        <taxon>Bacteria</taxon>
        <taxon>Pseudomonadati</taxon>
        <taxon>Pseudomonadota</taxon>
        <taxon>Alphaproteobacteria</taxon>
        <taxon>Hyphomicrobiales</taxon>
        <taxon>Methylobacteriaceae</taxon>
        <taxon>Microvirga</taxon>
    </lineage>
</organism>
<dbReference type="GO" id="GO:0016987">
    <property type="term" value="F:sigma factor activity"/>
    <property type="evidence" value="ECO:0007669"/>
    <property type="project" value="UniProtKB-KW"/>
</dbReference>
<evidence type="ECO:0000259" key="11">
    <source>
        <dbReference type="Pfam" id="PF04552"/>
    </source>
</evidence>
<gene>
    <name evidence="13" type="ORF">DES45_101409</name>
</gene>
<dbReference type="PROSITE" id="PS00717">
    <property type="entry name" value="SIGMA54_1"/>
    <property type="match status" value="1"/>
</dbReference>
<dbReference type="PROSITE" id="PS50044">
    <property type="entry name" value="SIGMA54_3"/>
    <property type="match status" value="1"/>
</dbReference>
<evidence type="ECO:0000256" key="3">
    <source>
        <dbReference type="ARBA" id="ARBA00022679"/>
    </source>
</evidence>
<evidence type="ECO:0000256" key="6">
    <source>
        <dbReference type="ARBA" id="ARBA00023082"/>
    </source>
</evidence>
<evidence type="ECO:0000256" key="2">
    <source>
        <dbReference type="ARBA" id="ARBA00022478"/>
    </source>
</evidence>
<dbReference type="PANTHER" id="PTHR32248:SF4">
    <property type="entry name" value="RNA POLYMERASE SIGMA-54 FACTOR"/>
    <property type="match status" value="1"/>
</dbReference>
<dbReference type="PANTHER" id="PTHR32248">
    <property type="entry name" value="RNA POLYMERASE SIGMA-54 FACTOR"/>
    <property type="match status" value="1"/>
</dbReference>
<keyword evidence="8 9" id="KW-0804">Transcription</keyword>
<proteinExistence type="inferred from homology"/>
<dbReference type="RefSeq" id="WP_114768293.1">
    <property type="nucleotide sequence ID" value="NZ_QQBB01000001.1"/>
</dbReference>
<dbReference type="GO" id="GO:0016779">
    <property type="term" value="F:nucleotidyltransferase activity"/>
    <property type="evidence" value="ECO:0007669"/>
    <property type="project" value="UniProtKB-KW"/>
</dbReference>
<dbReference type="OrthoDB" id="9814402at2"/>
<name>A0A370HUG1_9HYPH</name>
<dbReference type="InterPro" id="IPR000394">
    <property type="entry name" value="RNA_pol_sigma_54"/>
</dbReference>
<evidence type="ECO:0000259" key="12">
    <source>
        <dbReference type="Pfam" id="PF04963"/>
    </source>
</evidence>
<dbReference type="InterPro" id="IPR038709">
    <property type="entry name" value="RpoN_core-bd_sf"/>
</dbReference>
<dbReference type="GO" id="GO:0006352">
    <property type="term" value="P:DNA-templated transcription initiation"/>
    <property type="evidence" value="ECO:0007669"/>
    <property type="project" value="InterPro"/>
</dbReference>
<dbReference type="InterPro" id="IPR007046">
    <property type="entry name" value="RNA_pol_sigma_54_core-bd"/>
</dbReference>
<feature type="domain" description="RNA polymerase sigma factor 54 core-binding" evidence="12">
    <location>
        <begin position="104"/>
        <end position="291"/>
    </location>
</feature>
<dbReference type="NCBIfam" id="TIGR02395">
    <property type="entry name" value="rpoN_sigma"/>
    <property type="match status" value="1"/>
</dbReference>
<evidence type="ECO:0000256" key="1">
    <source>
        <dbReference type="ARBA" id="ARBA00008798"/>
    </source>
</evidence>
<dbReference type="PRINTS" id="PR00045">
    <property type="entry name" value="SIGMA54FCT"/>
</dbReference>
<dbReference type="AlphaFoldDB" id="A0A370HUG1"/>
<keyword evidence="7 9" id="KW-0238">DNA-binding</keyword>
<dbReference type="Gene3D" id="1.10.10.1330">
    <property type="entry name" value="RNA polymerase sigma-54 factor, core-binding domain"/>
    <property type="match status" value="1"/>
</dbReference>
<dbReference type="EMBL" id="QQBB01000001">
    <property type="protein sequence ID" value="RDI62142.1"/>
    <property type="molecule type" value="Genomic_DNA"/>
</dbReference>
<dbReference type="GO" id="GO:0000428">
    <property type="term" value="C:DNA-directed RNA polymerase complex"/>
    <property type="evidence" value="ECO:0007669"/>
    <property type="project" value="UniProtKB-KW"/>
</dbReference>
<dbReference type="Pfam" id="PF04963">
    <property type="entry name" value="Sigma54_CBD"/>
    <property type="match status" value="1"/>
</dbReference>
<feature type="compositionally biased region" description="Gly residues" evidence="10">
    <location>
        <begin position="86"/>
        <end position="97"/>
    </location>
</feature>
<comment type="similarity">
    <text evidence="1 9">Belongs to the sigma-54 factor family.</text>
</comment>
<comment type="function">
    <text evidence="9">Sigma factors are initiation factors that promote the attachment of RNA polymerase to specific initiation sites and are then released.</text>
</comment>
<evidence type="ECO:0000256" key="10">
    <source>
        <dbReference type="SAM" id="MobiDB-lite"/>
    </source>
</evidence>
<protein>
    <recommendedName>
        <fullName evidence="9">RNA polymerase sigma-54 factor</fullName>
    </recommendedName>
</protein>
<accession>A0A370HUG1</accession>
<evidence type="ECO:0000256" key="8">
    <source>
        <dbReference type="ARBA" id="ARBA00023163"/>
    </source>
</evidence>
<dbReference type="Pfam" id="PF04552">
    <property type="entry name" value="Sigma54_DBD"/>
    <property type="match status" value="1"/>
</dbReference>
<feature type="region of interest" description="Disordered" evidence="10">
    <location>
        <begin position="55"/>
        <end position="98"/>
    </location>
</feature>
<evidence type="ECO:0000313" key="14">
    <source>
        <dbReference type="Proteomes" id="UP000254925"/>
    </source>
</evidence>
<dbReference type="InterPro" id="IPR007634">
    <property type="entry name" value="RNA_pol_sigma_54_DNA-bd"/>
</dbReference>
<dbReference type="PROSITE" id="PS00718">
    <property type="entry name" value="SIGMA54_2"/>
    <property type="match status" value="1"/>
</dbReference>
<dbReference type="PIRSF" id="PIRSF000774">
    <property type="entry name" value="RpoN"/>
    <property type="match status" value="1"/>
</dbReference>
<keyword evidence="14" id="KW-1185">Reference proteome</keyword>
<evidence type="ECO:0000256" key="5">
    <source>
        <dbReference type="ARBA" id="ARBA00023015"/>
    </source>
</evidence>
<dbReference type="Proteomes" id="UP000254925">
    <property type="component" value="Unassembled WGS sequence"/>
</dbReference>
<keyword evidence="3 9" id="KW-0808">Transferase</keyword>
<feature type="compositionally biased region" description="Pro residues" evidence="10">
    <location>
        <begin position="63"/>
        <end position="80"/>
    </location>
</feature>
<dbReference type="GO" id="GO:0003677">
    <property type="term" value="F:DNA binding"/>
    <property type="evidence" value="ECO:0007669"/>
    <property type="project" value="UniProtKB-KW"/>
</dbReference>
<evidence type="ECO:0000256" key="4">
    <source>
        <dbReference type="ARBA" id="ARBA00022695"/>
    </source>
</evidence>
<evidence type="ECO:0000313" key="13">
    <source>
        <dbReference type="EMBL" id="RDI62142.1"/>
    </source>
</evidence>
<dbReference type="NCBIfam" id="NF009118">
    <property type="entry name" value="PRK12469.1"/>
    <property type="match status" value="1"/>
</dbReference>
<reference evidence="13 14" key="1">
    <citation type="submission" date="2018-07" db="EMBL/GenBank/DDBJ databases">
        <title>Genomic Encyclopedia of Type Strains, Phase IV (KMG-IV): sequencing the most valuable type-strain genomes for metagenomic binning, comparative biology and taxonomic classification.</title>
        <authorList>
            <person name="Goeker M."/>
        </authorList>
    </citation>
    <scope>NUCLEOTIDE SEQUENCE [LARGE SCALE GENOMIC DNA]</scope>
    <source>
        <strain evidence="13 14">DSM 14364</strain>
    </source>
</reference>
<sequence>MSATQRLELRQGQTLAMTPQLLQSIKLLQLSHAELVAYVEAELERNPLLQEAEGGAFPASPLRKPPAPRPGGGQPPPRPLPVTAGPSGGASRSGGGDAELKPELEATLARAASLAEHLEAQLDLALADPVSHEIGRHLIHSLDEAGYLTDDLADIAERVPATPEAVEAVLGVIQGFDPPGVGARTLAECLRIQLRERDRLDPAMEALLGRLDLVARQDFAALRRLCGVDQEDLADMLAELRRLEPKPGLAFASAPVDVLVPDVLVRDGPDGSFLVELNPDTLPRILLDRSYHTEVARSVRSEKDKLFLSECLQTAHWLTRSLDQRARTILKVATEIVRHQEGFFRQGVPALRPLTLKTVAQAIGMHESTVSRVVANKAIGSARGVLGMRFFFGAAAGEGGHSAQAVRHRIRQLVDAEAPDAVLSDDAIAQKLKAEGMAVARRTVAKYREALRIPSSADRRRRGKHRLKTS</sequence>
<dbReference type="NCBIfam" id="NF004596">
    <property type="entry name" value="PRK05932.1-3"/>
    <property type="match status" value="1"/>
</dbReference>
<keyword evidence="2 9" id="KW-0240">DNA-directed RNA polymerase</keyword>
<dbReference type="Pfam" id="PF00309">
    <property type="entry name" value="Sigma54_AID"/>
    <property type="match status" value="1"/>
</dbReference>
<keyword evidence="5 9" id="KW-0805">Transcription regulation</keyword>
<keyword evidence="6 9" id="KW-0731">Sigma factor</keyword>
<evidence type="ECO:0000256" key="7">
    <source>
        <dbReference type="ARBA" id="ARBA00023125"/>
    </source>
</evidence>